<dbReference type="Proteomes" id="UP001234202">
    <property type="component" value="Unassembled WGS sequence"/>
</dbReference>
<name>A0ACC2XPX6_9TREE</name>
<evidence type="ECO:0000313" key="2">
    <source>
        <dbReference type="Proteomes" id="UP001234202"/>
    </source>
</evidence>
<accession>A0ACC2XPX6</accession>
<organism evidence="1 2">
    <name type="scientific">Naganishia onofrii</name>
    <dbReference type="NCBI Taxonomy" id="1851511"/>
    <lineage>
        <taxon>Eukaryota</taxon>
        <taxon>Fungi</taxon>
        <taxon>Dikarya</taxon>
        <taxon>Basidiomycota</taxon>
        <taxon>Agaricomycotina</taxon>
        <taxon>Tremellomycetes</taxon>
        <taxon>Filobasidiales</taxon>
        <taxon>Filobasidiaceae</taxon>
        <taxon>Naganishia</taxon>
    </lineage>
</organism>
<sequence length="373" mass="41235">MKDLNFLPNHILSPGQAHLGALALTLSYVGSLYLTKPGTTRRQSRTSSPERTDESAALGDIISQDEYAEQMLGGSGQFEEQLHRDHPVVIKSRIRAVSAATIIGCVGVGAVVGRFLNDSRQLWTYKSVINATSTLLGFTPPSASSIISRQFLLAVILPPLLFIGPLYTTYLDKALPFQQFGKASLGLGSSTRNDGMLDCLRVFWTRAGDEKELVQRMNSRNLQQRRWVELRNCVAGPVSEEIVFRSCIIAIYQLAGFSTPFIVFVSPLWFGVAHLHHAYDVFVKGGRTRQAAIQATVTSLFQLTYTTLFGWFAAHLFTKTGSIWPPMVAHVFCNMMGFPNPSYTLQENPGHKGRVWLAYGLGIAAFTLGLRKM</sequence>
<reference evidence="1" key="1">
    <citation type="submission" date="2023-04" db="EMBL/GenBank/DDBJ databases">
        <title>Draft Genome sequencing of Naganishia species isolated from polar environments using Oxford Nanopore Technology.</title>
        <authorList>
            <person name="Leo P."/>
            <person name="Venkateswaran K."/>
        </authorList>
    </citation>
    <scope>NUCLEOTIDE SEQUENCE</scope>
    <source>
        <strain evidence="1">DBVPG 5303</strain>
    </source>
</reference>
<comment type="caution">
    <text evidence="1">The sequence shown here is derived from an EMBL/GenBank/DDBJ whole genome shotgun (WGS) entry which is preliminary data.</text>
</comment>
<keyword evidence="2" id="KW-1185">Reference proteome</keyword>
<dbReference type="EMBL" id="JASBWV010000009">
    <property type="protein sequence ID" value="KAJ9124742.1"/>
    <property type="molecule type" value="Genomic_DNA"/>
</dbReference>
<gene>
    <name evidence="1" type="ORF">QFC24_003110</name>
</gene>
<evidence type="ECO:0000313" key="1">
    <source>
        <dbReference type="EMBL" id="KAJ9124742.1"/>
    </source>
</evidence>
<protein>
    <submittedName>
        <fullName evidence="1">Uncharacterized protein</fullName>
    </submittedName>
</protein>
<proteinExistence type="predicted"/>